<gene>
    <name evidence="3" type="ORF">H0193_01305</name>
</gene>
<reference evidence="3 4" key="1">
    <citation type="submission" date="2020-07" db="EMBL/GenBank/DDBJ databases">
        <title>Draft genome and description of Corynebacterium haemomassiliense strain Marseile-Q3615 sp. nov.</title>
        <authorList>
            <person name="Boxberger M."/>
            <person name="La Scola B."/>
        </authorList>
    </citation>
    <scope>NUCLEOTIDE SEQUENCE [LARGE SCALE GENOMIC DNA]</scope>
    <source>
        <strain evidence="3 4">Marseille-Q3615</strain>
    </source>
</reference>
<evidence type="ECO:0000313" key="3">
    <source>
        <dbReference type="EMBL" id="MBA5243469.1"/>
    </source>
</evidence>
<dbReference type="Proteomes" id="UP000523682">
    <property type="component" value="Unassembled WGS sequence"/>
</dbReference>
<sequence>MNDDSQDDERRRSSTPPGSGRHGDEPSPAANAGTHEGQRSPGDDLQRVESDVQRNGQEHSDGSPGEVIDAELVEEVTRQIASSAYLWSAPAPAPETLEAYRQVDPTFADRAMRMAEQSIAASNHEKEWLAKGDVDALKRGQYLSFGMFLASIGAALAVYFGGGSEWLAGVFLAPPVFQFLGKFVRTVRREEDDNLE</sequence>
<dbReference type="RefSeq" id="WP_181888219.1">
    <property type="nucleotide sequence ID" value="NZ_CP170998.1"/>
</dbReference>
<proteinExistence type="predicted"/>
<keyword evidence="4" id="KW-1185">Reference proteome</keyword>
<name>A0A7W2I2Y7_9CORY</name>
<evidence type="ECO:0000256" key="1">
    <source>
        <dbReference type="SAM" id="MobiDB-lite"/>
    </source>
</evidence>
<evidence type="ECO:0008006" key="5">
    <source>
        <dbReference type="Google" id="ProtNLM"/>
    </source>
</evidence>
<feature type="transmembrane region" description="Helical" evidence="2">
    <location>
        <begin position="142"/>
        <end position="160"/>
    </location>
</feature>
<keyword evidence="2" id="KW-0472">Membrane</keyword>
<evidence type="ECO:0000313" key="4">
    <source>
        <dbReference type="Proteomes" id="UP000523682"/>
    </source>
</evidence>
<dbReference type="AlphaFoldDB" id="A0A7W2I2Y7"/>
<dbReference type="EMBL" id="JACDTZ010000001">
    <property type="protein sequence ID" value="MBA5243469.1"/>
    <property type="molecule type" value="Genomic_DNA"/>
</dbReference>
<protein>
    <recommendedName>
        <fullName evidence="5">DUF2335 domain-containing protein</fullName>
    </recommendedName>
</protein>
<evidence type="ECO:0000256" key="2">
    <source>
        <dbReference type="SAM" id="Phobius"/>
    </source>
</evidence>
<organism evidence="3 4">
    <name type="scientific">Corynebacterium haemomassiliense</name>
    <dbReference type="NCBI Taxonomy" id="2754726"/>
    <lineage>
        <taxon>Bacteria</taxon>
        <taxon>Bacillati</taxon>
        <taxon>Actinomycetota</taxon>
        <taxon>Actinomycetes</taxon>
        <taxon>Mycobacteriales</taxon>
        <taxon>Corynebacteriaceae</taxon>
        <taxon>Corynebacterium</taxon>
    </lineage>
</organism>
<feature type="compositionally biased region" description="Basic and acidic residues" evidence="1">
    <location>
        <begin position="36"/>
        <end position="61"/>
    </location>
</feature>
<keyword evidence="2" id="KW-1133">Transmembrane helix</keyword>
<comment type="caution">
    <text evidence="3">The sequence shown here is derived from an EMBL/GenBank/DDBJ whole genome shotgun (WGS) entry which is preliminary data.</text>
</comment>
<keyword evidence="2" id="KW-0812">Transmembrane</keyword>
<accession>A0A7W2I2Y7</accession>
<feature type="region of interest" description="Disordered" evidence="1">
    <location>
        <begin position="1"/>
        <end position="67"/>
    </location>
</feature>